<evidence type="ECO:0000256" key="1">
    <source>
        <dbReference type="SAM" id="Phobius"/>
    </source>
</evidence>
<feature type="transmembrane region" description="Helical" evidence="1">
    <location>
        <begin position="93"/>
        <end position="113"/>
    </location>
</feature>
<sequence length="144" mass="16168">MGNKNTLSRVKIFISALIFMSVSVIGALASIIDYLGLITKSDIITFSTRSAWFIWCSPLCMYISLLLFKSILNNNKVALSNKKKITLSHKIGGAVTFISIIGFVFTLFFSFYVDFTLKHENYITCAKSSWIAPNKYVKDIALCK</sequence>
<name>A0A2D0LF40_9GAMM</name>
<dbReference type="OrthoDB" id="6420797at2"/>
<reference evidence="2 3" key="1">
    <citation type="journal article" date="2017" name="Nat. Microbiol.">
        <title>Natural product diversity associated with the nematode symbionts Photorhabdus and Xenorhabdus.</title>
        <authorList>
            <person name="Tobias N.J."/>
            <person name="Wolff H."/>
            <person name="Djahanschiri B."/>
            <person name="Grundmann F."/>
            <person name="Kronenwerth M."/>
            <person name="Shi Y.M."/>
            <person name="Simonyi S."/>
            <person name="Grun P."/>
            <person name="Shapiro-Ilan D."/>
            <person name="Pidot S.J."/>
            <person name="Stinear T.P."/>
            <person name="Ebersberger I."/>
            <person name="Bode H.B."/>
        </authorList>
    </citation>
    <scope>NUCLEOTIDE SEQUENCE [LARGE SCALE GENOMIC DNA]</scope>
    <source>
        <strain evidence="2 3">DSM 17907</strain>
    </source>
</reference>
<dbReference type="Proteomes" id="UP000221101">
    <property type="component" value="Unassembled WGS sequence"/>
</dbReference>
<organism evidence="2 3">
    <name type="scientific">Xenorhabdus kozodoii</name>
    <dbReference type="NCBI Taxonomy" id="351676"/>
    <lineage>
        <taxon>Bacteria</taxon>
        <taxon>Pseudomonadati</taxon>
        <taxon>Pseudomonadota</taxon>
        <taxon>Gammaproteobacteria</taxon>
        <taxon>Enterobacterales</taxon>
        <taxon>Morganellaceae</taxon>
        <taxon>Xenorhabdus</taxon>
    </lineage>
</organism>
<proteinExistence type="predicted"/>
<feature type="transmembrane region" description="Helical" evidence="1">
    <location>
        <begin position="52"/>
        <end position="72"/>
    </location>
</feature>
<accession>A0A2D0LF40</accession>
<gene>
    <name evidence="2" type="ORF">Xkoz_01244</name>
</gene>
<keyword evidence="1" id="KW-0812">Transmembrane</keyword>
<evidence type="ECO:0000313" key="2">
    <source>
        <dbReference type="EMBL" id="PHM74037.1"/>
    </source>
</evidence>
<dbReference type="RefSeq" id="WP_099141348.1">
    <property type="nucleotide sequence ID" value="NZ_CAWNOR010000108.1"/>
</dbReference>
<comment type="caution">
    <text evidence="2">The sequence shown here is derived from an EMBL/GenBank/DDBJ whole genome shotgun (WGS) entry which is preliminary data.</text>
</comment>
<feature type="transmembrane region" description="Helical" evidence="1">
    <location>
        <begin position="12"/>
        <end position="32"/>
    </location>
</feature>
<dbReference type="InterPro" id="IPR010665">
    <property type="entry name" value="DUF1240"/>
</dbReference>
<evidence type="ECO:0000313" key="3">
    <source>
        <dbReference type="Proteomes" id="UP000221101"/>
    </source>
</evidence>
<dbReference type="EMBL" id="NJCX01000007">
    <property type="protein sequence ID" value="PHM74037.1"/>
    <property type="molecule type" value="Genomic_DNA"/>
</dbReference>
<keyword evidence="3" id="KW-1185">Reference proteome</keyword>
<keyword evidence="1" id="KW-0472">Membrane</keyword>
<keyword evidence="1" id="KW-1133">Transmembrane helix</keyword>
<protein>
    <submittedName>
        <fullName evidence="2">Membrane protein</fullName>
    </submittedName>
</protein>
<dbReference type="Pfam" id="PF06836">
    <property type="entry name" value="DUF1240"/>
    <property type="match status" value="1"/>
</dbReference>
<dbReference type="AlphaFoldDB" id="A0A2D0LF40"/>